<dbReference type="Pfam" id="PF18939">
    <property type="entry name" value="DUF5686"/>
    <property type="match status" value="1"/>
</dbReference>
<dbReference type="Gene3D" id="2.60.40.1120">
    <property type="entry name" value="Carboxypeptidase-like, regulatory domain"/>
    <property type="match status" value="1"/>
</dbReference>
<keyword evidence="3" id="KW-1185">Reference proteome</keyword>
<organism evidence="2 3">
    <name type="scientific">Neptunitalea lumnitzerae</name>
    <dbReference type="NCBI Taxonomy" id="2965509"/>
    <lineage>
        <taxon>Bacteria</taxon>
        <taxon>Pseudomonadati</taxon>
        <taxon>Bacteroidota</taxon>
        <taxon>Flavobacteriia</taxon>
        <taxon>Flavobacteriales</taxon>
        <taxon>Flavobacteriaceae</taxon>
        <taxon>Neptunitalea</taxon>
    </lineage>
</organism>
<dbReference type="SUPFAM" id="SSF49464">
    <property type="entry name" value="Carboxypeptidase regulatory domain-like"/>
    <property type="match status" value="1"/>
</dbReference>
<dbReference type="InterPro" id="IPR043741">
    <property type="entry name" value="DUF5686"/>
</dbReference>
<evidence type="ECO:0000313" key="2">
    <source>
        <dbReference type="EMBL" id="GLB50720.1"/>
    </source>
</evidence>
<dbReference type="RefSeq" id="WP_281766353.1">
    <property type="nucleotide sequence ID" value="NZ_BRVO01000004.1"/>
</dbReference>
<sequence length="839" mass="96185">MYRLLILIIFCCTSATAQYQISGIVTDENTNTPLPFANVTTNNGTGTITNRDGEFTISENTPIKELSISYIGYQTSTIAIANQKKFYKITLKENVENLAAVTISATDSVALNIIKEAIANRKQNNPEKALNSFRFLSYSKLLVTANPDSISNTIDTVYQIKNGEKKLVYVDSTDYNLKKRLEKSHLYITEKVSEYKFNKTKGKRENILANRMAGFEEPIYQVLAIQMQSFSFYDDTYTIFGTSYTNPITHSALKEYTYKILDTVPGSRPAYLVYYKPKRTEDIAGLQGVMYIDTSSFAIQKSVAQLKGSIDVEAKQTFTYLPEQNIWFPKSKTLAIKNGETDQAVSLFGGRIKLEEDEHEFPRDSTVIRTDEKDDQAAVQMILKEQNFNIAINKPVTIKGHGLEIAFDDNAFNRDENYWNTYRIDSITPRGLETYRYIDSVGKAEDYKDKINFVLKLTNGYLPTKYIDLDLRYLLKYNAHEGFRLGMGATTNKNFSNVFKIHGYTVYGTRDKKMKFGIGSDVRLHKFTNTWLGLMYIDDLEEIGNHNFITDGRAFYVFQPRLFNIETFHRTKVTQISLSHNITSKMRLKVMLAQNQIDPTYAYTFFNDGQSFQNFTTTELTSAISWQPYSKFMLTPDGFSQIERGYPSFTLQVQQGLSDFLNGDFNYTKFNFRTHYQIQPLESGKSSITLNAGIALGDLPITEVFHVSPNSPNKASIMRRFSVAGIDNFETMYFNEFFSDRYATVMGRHDFLPFKITNKIKPQLALFSKAGWGNMSNREKHDFIEFKTLDKGYFESGLELNNILSGFGLSGAYRYGYYHLPHFDDNISFKFTYNFSLNF</sequence>
<dbReference type="InterPro" id="IPR008969">
    <property type="entry name" value="CarboxyPept-like_regulatory"/>
</dbReference>
<dbReference type="Pfam" id="PF13715">
    <property type="entry name" value="CarbopepD_reg_2"/>
    <property type="match status" value="1"/>
</dbReference>
<feature type="chain" id="PRO_5045120922" description="Carboxypeptidase-like regulatory domain-containing protein" evidence="1">
    <location>
        <begin position="18"/>
        <end position="839"/>
    </location>
</feature>
<gene>
    <name evidence="2" type="ORF">Y10_30880</name>
</gene>
<name>A0ABQ5MNM8_9FLAO</name>
<protein>
    <recommendedName>
        <fullName evidence="4">Carboxypeptidase-like regulatory domain-containing protein</fullName>
    </recommendedName>
</protein>
<keyword evidence="1" id="KW-0732">Signal</keyword>
<dbReference type="Proteomes" id="UP001143543">
    <property type="component" value="Unassembled WGS sequence"/>
</dbReference>
<accession>A0ABQ5MNM8</accession>
<comment type="caution">
    <text evidence="2">The sequence shown here is derived from an EMBL/GenBank/DDBJ whole genome shotgun (WGS) entry which is preliminary data.</text>
</comment>
<dbReference type="EMBL" id="BRVO01000004">
    <property type="protein sequence ID" value="GLB50720.1"/>
    <property type="molecule type" value="Genomic_DNA"/>
</dbReference>
<evidence type="ECO:0008006" key="4">
    <source>
        <dbReference type="Google" id="ProtNLM"/>
    </source>
</evidence>
<evidence type="ECO:0000313" key="3">
    <source>
        <dbReference type="Proteomes" id="UP001143543"/>
    </source>
</evidence>
<proteinExistence type="predicted"/>
<evidence type="ECO:0000256" key="1">
    <source>
        <dbReference type="SAM" id="SignalP"/>
    </source>
</evidence>
<feature type="signal peptide" evidence="1">
    <location>
        <begin position="1"/>
        <end position="17"/>
    </location>
</feature>
<reference evidence="2" key="1">
    <citation type="submission" date="2022-07" db="EMBL/GenBank/DDBJ databases">
        <title>Taxonomy of Novel Oxalotrophic and Methylotrophic Bacteria.</title>
        <authorList>
            <person name="Sahin N."/>
            <person name="Tani A."/>
        </authorList>
    </citation>
    <scope>NUCLEOTIDE SEQUENCE</scope>
    <source>
        <strain evidence="2">Y10</strain>
    </source>
</reference>